<dbReference type="PANTHER" id="PTHR35334:SF3">
    <property type="entry name" value="INNER MEMBRANE TRANSPORT PROTEIN YQEG"/>
    <property type="match status" value="1"/>
</dbReference>
<evidence type="ECO:0000313" key="9">
    <source>
        <dbReference type="EMBL" id="CAH6662312.1"/>
    </source>
</evidence>
<keyword evidence="5 8" id="KW-0812">Transmembrane</keyword>
<organism evidence="9 10">
    <name type="scientific">Pseudocitrobacter vendiensis</name>
    <dbReference type="NCBI Taxonomy" id="2488306"/>
    <lineage>
        <taxon>Bacteria</taxon>
        <taxon>Pseudomonadati</taxon>
        <taxon>Pseudomonadota</taxon>
        <taxon>Gammaproteobacteria</taxon>
        <taxon>Enterobacterales</taxon>
        <taxon>Enterobacteriaceae</taxon>
        <taxon>Pseudocitrobacter</taxon>
    </lineage>
</organism>
<protein>
    <submittedName>
        <fullName evidence="9">Amino acid permease</fullName>
    </submittedName>
</protein>
<dbReference type="EMBL" id="CALSBS010000043">
    <property type="protein sequence ID" value="CAH6662312.1"/>
    <property type="molecule type" value="Genomic_DNA"/>
</dbReference>
<sequence>MVTNTINNIASPTSAWKFKDTIWSMGVYGATVGAGVLFLPVEIAMRGPLVYLLLIILSLPLSMIPHMLICRVFMREEGPKDKSLPLFNSFFDHKGKKAIKVFYFFSNFPVTLVYGISLVNAINSYVITHLHLPGINRAVLSFIVVAILFLLLSRGRDKVVGMMSVLVLPFAVTVTLIAAFQIPQWNLANVMPAIHGVGQQPVGNSLKNIWLTIPLITFAFCSVPLMSPLASFYREAGHGGEKKSVRVIKVAYFSIYASIIFFVTSCLLSIPHDVFAVAKSQNLNVLSVLQKDNSNIVLFYIAPFIAIIGMTKSFLGICLSVAETFAHMVSDAIGEKEDTPHKKGKRIAWLIMFGISYAVVYINPDVIELIEKFCGPLQAIFLFLIPVYLIYSRSALKSLRGIRPVVVLTGGILTVSALFYSLF</sequence>
<proteinExistence type="predicted"/>
<feature type="transmembrane region" description="Helical" evidence="8">
    <location>
        <begin position="49"/>
        <end position="74"/>
    </location>
</feature>
<evidence type="ECO:0000256" key="4">
    <source>
        <dbReference type="ARBA" id="ARBA00022519"/>
    </source>
</evidence>
<evidence type="ECO:0000256" key="5">
    <source>
        <dbReference type="ARBA" id="ARBA00022692"/>
    </source>
</evidence>
<evidence type="ECO:0000256" key="8">
    <source>
        <dbReference type="SAM" id="Phobius"/>
    </source>
</evidence>
<feature type="transmembrane region" description="Helical" evidence="8">
    <location>
        <begin position="159"/>
        <end position="182"/>
    </location>
</feature>
<dbReference type="Proteomes" id="UP001152651">
    <property type="component" value="Unassembled WGS sequence"/>
</dbReference>
<comment type="caution">
    <text evidence="9">The sequence shown here is derived from an EMBL/GenBank/DDBJ whole genome shotgun (WGS) entry which is preliminary data.</text>
</comment>
<evidence type="ECO:0000256" key="1">
    <source>
        <dbReference type="ARBA" id="ARBA00004429"/>
    </source>
</evidence>
<feature type="transmembrane region" description="Helical" evidence="8">
    <location>
        <begin position="21"/>
        <end position="43"/>
    </location>
</feature>
<feature type="transmembrane region" description="Helical" evidence="8">
    <location>
        <begin position="134"/>
        <end position="152"/>
    </location>
</feature>
<name>A0ABM9FGZ2_9ENTR</name>
<feature type="transmembrane region" description="Helical" evidence="8">
    <location>
        <begin position="369"/>
        <end position="390"/>
    </location>
</feature>
<evidence type="ECO:0000256" key="7">
    <source>
        <dbReference type="ARBA" id="ARBA00023136"/>
    </source>
</evidence>
<evidence type="ECO:0000256" key="3">
    <source>
        <dbReference type="ARBA" id="ARBA00022475"/>
    </source>
</evidence>
<keyword evidence="3" id="KW-1003">Cell membrane</keyword>
<gene>
    <name evidence="9" type="ORF">FBBNIHIM_24735</name>
</gene>
<keyword evidence="10" id="KW-1185">Reference proteome</keyword>
<feature type="transmembrane region" description="Helical" evidence="8">
    <location>
        <begin position="347"/>
        <end position="363"/>
    </location>
</feature>
<keyword evidence="2" id="KW-0813">Transport</keyword>
<feature type="transmembrane region" description="Helical" evidence="8">
    <location>
        <begin position="209"/>
        <end position="229"/>
    </location>
</feature>
<accession>A0ABM9FGZ2</accession>
<keyword evidence="4" id="KW-0997">Cell inner membrane</keyword>
<feature type="transmembrane region" description="Helical" evidence="8">
    <location>
        <begin position="402"/>
        <end position="422"/>
    </location>
</feature>
<reference evidence="9" key="1">
    <citation type="submission" date="2022-05" db="EMBL/GenBank/DDBJ databases">
        <authorList>
            <person name="Blom J."/>
        </authorList>
    </citation>
    <scope>NUCLEOTIDE SEQUENCE</scope>
    <source>
        <strain evidence="9">Type strain: CPO20170097</strain>
    </source>
</reference>
<comment type="subcellular location">
    <subcellularLocation>
        <location evidence="1">Cell inner membrane</location>
        <topology evidence="1">Multi-pass membrane protein</topology>
    </subcellularLocation>
</comment>
<keyword evidence="6 8" id="KW-1133">Transmembrane helix</keyword>
<feature type="transmembrane region" description="Helical" evidence="8">
    <location>
        <begin position="250"/>
        <end position="270"/>
    </location>
</feature>
<evidence type="ECO:0000256" key="2">
    <source>
        <dbReference type="ARBA" id="ARBA00022448"/>
    </source>
</evidence>
<feature type="transmembrane region" description="Helical" evidence="8">
    <location>
        <begin position="297"/>
        <end position="326"/>
    </location>
</feature>
<dbReference type="InterPro" id="IPR018227">
    <property type="entry name" value="Amino_acid_transport_2"/>
</dbReference>
<feature type="transmembrane region" description="Helical" evidence="8">
    <location>
        <begin position="101"/>
        <end position="122"/>
    </location>
</feature>
<keyword evidence="7 8" id="KW-0472">Membrane</keyword>
<dbReference type="PANTHER" id="PTHR35334">
    <property type="entry name" value="SERINE TRANSPORTER"/>
    <property type="match status" value="1"/>
</dbReference>
<evidence type="ECO:0000256" key="6">
    <source>
        <dbReference type="ARBA" id="ARBA00022989"/>
    </source>
</evidence>
<evidence type="ECO:0000313" key="10">
    <source>
        <dbReference type="Proteomes" id="UP001152651"/>
    </source>
</evidence>